<dbReference type="GO" id="GO:0004803">
    <property type="term" value="F:transposase activity"/>
    <property type="evidence" value="ECO:0007669"/>
    <property type="project" value="InterPro"/>
</dbReference>
<dbReference type="GO" id="GO:0003677">
    <property type="term" value="F:DNA binding"/>
    <property type="evidence" value="ECO:0007669"/>
    <property type="project" value="InterPro"/>
</dbReference>
<dbReference type="InterPro" id="IPR012337">
    <property type="entry name" value="RNaseH-like_sf"/>
</dbReference>
<evidence type="ECO:0000259" key="2">
    <source>
        <dbReference type="Pfam" id="PF01609"/>
    </source>
</evidence>
<dbReference type="SUPFAM" id="SSF53098">
    <property type="entry name" value="Ribonuclease H-like"/>
    <property type="match status" value="1"/>
</dbReference>
<reference evidence="3 4" key="1">
    <citation type="journal article" date="2013" name="Genome Biol. Evol.">
        <title>Phylogenetic diversity of the enteric pathogen Salmonella enterica subsp. enterica inferred from genome-wide reference-free SNP characters.</title>
        <authorList>
            <person name="Timme R.E."/>
            <person name="Pettengill J.B."/>
            <person name="Allard M.W."/>
            <person name="Strain E."/>
            <person name="Barrangou R."/>
            <person name="Wehnes C."/>
            <person name="Van Kessel J.S."/>
            <person name="Karns J.S."/>
            <person name="Musser S.M."/>
            <person name="Brown E.W."/>
        </authorList>
    </citation>
    <scope>NUCLEOTIDE SEQUENCE [LARGE SCALE GENOMIC DNA]</scope>
    <source>
        <strain evidence="3 4">1121</strain>
    </source>
</reference>
<dbReference type="PANTHER" id="PTHR35404">
    <property type="entry name" value="TRANSPOSASE OF TN10"/>
    <property type="match status" value="1"/>
</dbReference>
<dbReference type="Pfam" id="PF01609">
    <property type="entry name" value="DDE_Tnp_1"/>
    <property type="match status" value="1"/>
</dbReference>
<organism evidence="3 4">
    <name type="scientific">Salmonella enterica subsp. indica serovar 6,14,25:z10:1,(2),7 str. 1121</name>
    <dbReference type="NCBI Taxonomy" id="1173950"/>
    <lineage>
        <taxon>Bacteria</taxon>
        <taxon>Pseudomonadati</taxon>
        <taxon>Pseudomonadota</taxon>
        <taxon>Gammaproteobacteria</taxon>
        <taxon>Enterobacterales</taxon>
        <taxon>Enterobacteriaceae</taxon>
        <taxon>Salmonella</taxon>
    </lineage>
</organism>
<evidence type="ECO:0000313" key="3">
    <source>
        <dbReference type="EMBL" id="ESE81542.1"/>
    </source>
</evidence>
<dbReference type="GO" id="GO:0006313">
    <property type="term" value="P:DNA transposition"/>
    <property type="evidence" value="ECO:0007669"/>
    <property type="project" value="InterPro"/>
</dbReference>
<protein>
    <submittedName>
        <fullName evidence="3">Transposase</fullName>
    </submittedName>
</protein>
<dbReference type="EMBL" id="AOXI01000046">
    <property type="protein sequence ID" value="ESE81542.1"/>
    <property type="molecule type" value="Genomic_DNA"/>
</dbReference>
<proteinExistence type="predicted"/>
<name>V1GR42_SALER</name>
<evidence type="ECO:0000256" key="1">
    <source>
        <dbReference type="SAM" id="Phobius"/>
    </source>
</evidence>
<keyword evidence="1" id="KW-0472">Membrane</keyword>
<dbReference type="PANTHER" id="PTHR35404:SF8">
    <property type="entry name" value="TRANSPOSASE OF TN10"/>
    <property type="match status" value="1"/>
</dbReference>
<dbReference type="Proteomes" id="UP000017304">
    <property type="component" value="Unassembled WGS sequence"/>
</dbReference>
<feature type="domain" description="Transposase IS4-like" evidence="2">
    <location>
        <begin position="11"/>
        <end position="67"/>
    </location>
</feature>
<dbReference type="AlphaFoldDB" id="V1GR42"/>
<gene>
    <name evidence="3" type="ORF">SEI61121_19586</name>
</gene>
<keyword evidence="1" id="KW-0812">Transmembrane</keyword>
<comment type="caution">
    <text evidence="3">The sequence shown here is derived from an EMBL/GenBank/DDBJ whole genome shotgun (WGS) entry which is preliminary data.</text>
</comment>
<feature type="non-terminal residue" evidence="3">
    <location>
        <position position="1"/>
    </location>
</feature>
<accession>V1GR42</accession>
<evidence type="ECO:0000313" key="4">
    <source>
        <dbReference type="Proteomes" id="UP000017304"/>
    </source>
</evidence>
<feature type="transmembrane region" description="Helical" evidence="1">
    <location>
        <begin position="59"/>
        <end position="80"/>
    </location>
</feature>
<keyword evidence="1" id="KW-1133">Transmembrane helix</keyword>
<dbReference type="InterPro" id="IPR002559">
    <property type="entry name" value="Transposase_11"/>
</dbReference>
<dbReference type="PATRIC" id="fig|1173950.3.peg.4096"/>
<sequence length="140" mass="16297">RSAAKEPWLIFSSTNNFKPREIMKLYSRRMQIEQNFRDEKSERFGFGLRASYSRSAGRVLVLSLLATLSTIVLWLIGYHAENQGLHLRFQANSIKTRRVISYLTLAENVLRHSPLILKRTVLSTVLNHLARTYQNMVLVY</sequence>